<evidence type="ECO:0000313" key="7">
    <source>
        <dbReference type="EMBL" id="KAH7305213.1"/>
    </source>
</evidence>
<keyword evidence="8" id="KW-1185">Reference proteome</keyword>
<dbReference type="SMART" id="SM00636">
    <property type="entry name" value="Glyco_18"/>
    <property type="match status" value="1"/>
</dbReference>
<feature type="chain" id="PRO_5035431268" description="chitinase" evidence="4">
    <location>
        <begin position="16"/>
        <end position="438"/>
    </location>
</feature>
<dbReference type="EC" id="3.2.1.14" evidence="1"/>
<dbReference type="Gene3D" id="3.20.20.80">
    <property type="entry name" value="Glycosidases"/>
    <property type="match status" value="2"/>
</dbReference>
<comment type="caution">
    <text evidence="3">Lacks conserved residue(s) required for the propagation of feature annotation.</text>
</comment>
<proteinExistence type="predicted"/>
<dbReference type="PANTHER" id="PTHR11177">
    <property type="entry name" value="CHITINASE"/>
    <property type="match status" value="1"/>
</dbReference>
<keyword evidence="7" id="KW-0378">Hydrolase</keyword>
<dbReference type="GO" id="GO:0006032">
    <property type="term" value="P:chitin catabolic process"/>
    <property type="evidence" value="ECO:0007669"/>
    <property type="project" value="TreeGrafter"/>
</dbReference>
<evidence type="ECO:0000259" key="6">
    <source>
        <dbReference type="PROSITE" id="PS51910"/>
    </source>
</evidence>
<dbReference type="SMART" id="SM00270">
    <property type="entry name" value="ChtBD1"/>
    <property type="match status" value="1"/>
</dbReference>
<dbReference type="OrthoDB" id="73875at2759"/>
<dbReference type="SUPFAM" id="SSF51445">
    <property type="entry name" value="(Trans)glycosidases"/>
    <property type="match status" value="1"/>
</dbReference>
<accession>A0A8K0SAY6</accession>
<name>A0A8K0SAY6_9HYPO</name>
<dbReference type="PANTHER" id="PTHR11177:SF337">
    <property type="entry name" value="CHITINASE"/>
    <property type="match status" value="1"/>
</dbReference>
<feature type="disulfide bond" evidence="3">
    <location>
        <begin position="321"/>
        <end position="333"/>
    </location>
</feature>
<feature type="domain" description="GH18" evidence="6">
    <location>
        <begin position="26"/>
        <end position="435"/>
    </location>
</feature>
<dbReference type="AlphaFoldDB" id="A0A8K0SAY6"/>
<keyword evidence="3" id="KW-1015">Disulfide bond</keyword>
<organism evidence="7 8">
    <name type="scientific">Stachybotrys elegans</name>
    <dbReference type="NCBI Taxonomy" id="80388"/>
    <lineage>
        <taxon>Eukaryota</taxon>
        <taxon>Fungi</taxon>
        <taxon>Dikarya</taxon>
        <taxon>Ascomycota</taxon>
        <taxon>Pezizomycotina</taxon>
        <taxon>Sordariomycetes</taxon>
        <taxon>Hypocreomycetidae</taxon>
        <taxon>Hypocreales</taxon>
        <taxon>Stachybotryaceae</taxon>
        <taxon>Stachybotrys</taxon>
    </lineage>
</organism>
<dbReference type="InterPro" id="IPR050314">
    <property type="entry name" value="Glycosyl_Hydrlase_18"/>
</dbReference>
<dbReference type="InterPro" id="IPR001002">
    <property type="entry name" value="Chitin-bd_1"/>
</dbReference>
<feature type="disulfide bond" evidence="3">
    <location>
        <begin position="326"/>
        <end position="340"/>
    </location>
</feature>
<dbReference type="SUPFAM" id="SSF57016">
    <property type="entry name" value="Plant lectins/antimicrobial peptides"/>
    <property type="match status" value="1"/>
</dbReference>
<dbReference type="GO" id="GO:0008061">
    <property type="term" value="F:chitin binding"/>
    <property type="evidence" value="ECO:0007669"/>
    <property type="project" value="UniProtKB-UniRule"/>
</dbReference>
<protein>
    <recommendedName>
        <fullName evidence="1">chitinase</fullName>
        <ecNumber evidence="1">3.2.1.14</ecNumber>
    </recommendedName>
</protein>
<reference evidence="7" key="1">
    <citation type="journal article" date="2021" name="Nat. Commun.">
        <title>Genetic determinants of endophytism in the Arabidopsis root mycobiome.</title>
        <authorList>
            <person name="Mesny F."/>
            <person name="Miyauchi S."/>
            <person name="Thiergart T."/>
            <person name="Pickel B."/>
            <person name="Atanasova L."/>
            <person name="Karlsson M."/>
            <person name="Huettel B."/>
            <person name="Barry K.W."/>
            <person name="Haridas S."/>
            <person name="Chen C."/>
            <person name="Bauer D."/>
            <person name="Andreopoulos W."/>
            <person name="Pangilinan J."/>
            <person name="LaButti K."/>
            <person name="Riley R."/>
            <person name="Lipzen A."/>
            <person name="Clum A."/>
            <person name="Drula E."/>
            <person name="Henrissat B."/>
            <person name="Kohler A."/>
            <person name="Grigoriev I.V."/>
            <person name="Martin F.M."/>
            <person name="Hacquard S."/>
        </authorList>
    </citation>
    <scope>NUCLEOTIDE SEQUENCE</scope>
    <source>
        <strain evidence="7">MPI-CAGE-CH-0235</strain>
    </source>
</reference>
<dbReference type="GO" id="GO:0005975">
    <property type="term" value="P:carbohydrate metabolic process"/>
    <property type="evidence" value="ECO:0007669"/>
    <property type="project" value="InterPro"/>
</dbReference>
<evidence type="ECO:0000256" key="2">
    <source>
        <dbReference type="ARBA" id="ARBA00022669"/>
    </source>
</evidence>
<dbReference type="InterPro" id="IPR001223">
    <property type="entry name" value="Glyco_hydro18_cat"/>
</dbReference>
<evidence type="ECO:0000313" key="8">
    <source>
        <dbReference type="Proteomes" id="UP000813444"/>
    </source>
</evidence>
<sequence>MRFLALLGLAVTATAAPCGNSTSGPQRYVLYYDQWRPITAADNAPTAGITHVIMSFASSSLFASQPAGEYEPFQPLDEVRALFDNGTKICLALGGWADTAGFSEGAQTAESRVRFAENIATTLDQLGYDCIDIDWEYPGGNGEDYKRIPNSDKVSEIETYPLLLAEIKKAVGTKELSIAVPALERDMIAYTATQVPSIAKAVDFVNIMTYDLMTRRDNYTTHHTSVAGTLRAVDKYMELGVPADKIVFGIPFYAKWYTTQEGYTCEHPVGCPVELLENPVDGTDTGKSGSMTFEKANFEAPPANLTISPDAACGAGTLFKCGNGNCCSTSGFCGDTEAHCGTGCQSAYGRCEGTDISGSFLTAIAQGRTDEVLGAQWYWDAATRLFWSWDTPELITKKIDILAARGVRSLMAWSIGADSNDWSHLRAMQAGFQNARHH</sequence>
<dbReference type="Gene3D" id="3.30.60.10">
    <property type="entry name" value="Endochitinase-like"/>
    <property type="match status" value="1"/>
</dbReference>
<dbReference type="InterPro" id="IPR011583">
    <property type="entry name" value="Chitinase_II/V-like_cat"/>
</dbReference>
<keyword evidence="4" id="KW-0732">Signal</keyword>
<dbReference type="PROSITE" id="PS50941">
    <property type="entry name" value="CHIT_BIND_I_2"/>
    <property type="match status" value="1"/>
</dbReference>
<evidence type="ECO:0000256" key="4">
    <source>
        <dbReference type="SAM" id="SignalP"/>
    </source>
</evidence>
<evidence type="ECO:0000259" key="5">
    <source>
        <dbReference type="PROSITE" id="PS50941"/>
    </source>
</evidence>
<dbReference type="PROSITE" id="PS51910">
    <property type="entry name" value="GH18_2"/>
    <property type="match status" value="1"/>
</dbReference>
<dbReference type="InterPro" id="IPR017853">
    <property type="entry name" value="GH"/>
</dbReference>
<comment type="caution">
    <text evidence="7">The sequence shown here is derived from an EMBL/GenBank/DDBJ whole genome shotgun (WGS) entry which is preliminary data.</text>
</comment>
<dbReference type="Pfam" id="PF00704">
    <property type="entry name" value="Glyco_hydro_18"/>
    <property type="match status" value="1"/>
</dbReference>
<feature type="domain" description="Chitin-binding type-1" evidence="5">
    <location>
        <begin position="310"/>
        <end position="353"/>
    </location>
</feature>
<dbReference type="EMBL" id="JAGPNK010000019">
    <property type="protein sequence ID" value="KAH7305213.1"/>
    <property type="molecule type" value="Genomic_DNA"/>
</dbReference>
<gene>
    <name evidence="7" type="ORF">B0I35DRAFT_444165</name>
</gene>
<feature type="signal peptide" evidence="4">
    <location>
        <begin position="1"/>
        <end position="15"/>
    </location>
</feature>
<dbReference type="CDD" id="cd11618">
    <property type="entry name" value="ChtBD1_1"/>
    <property type="match status" value="1"/>
</dbReference>
<dbReference type="GO" id="GO:0008843">
    <property type="term" value="F:endochitinase activity"/>
    <property type="evidence" value="ECO:0007669"/>
    <property type="project" value="UniProtKB-EC"/>
</dbReference>
<dbReference type="GO" id="GO:0005576">
    <property type="term" value="C:extracellular region"/>
    <property type="evidence" value="ECO:0007669"/>
    <property type="project" value="TreeGrafter"/>
</dbReference>
<dbReference type="Pfam" id="PF00187">
    <property type="entry name" value="Chitin_bind_1"/>
    <property type="match status" value="1"/>
</dbReference>
<evidence type="ECO:0000256" key="1">
    <source>
        <dbReference type="ARBA" id="ARBA00012729"/>
    </source>
</evidence>
<dbReference type="Proteomes" id="UP000813444">
    <property type="component" value="Unassembled WGS sequence"/>
</dbReference>
<evidence type="ECO:0000256" key="3">
    <source>
        <dbReference type="PROSITE-ProRule" id="PRU00261"/>
    </source>
</evidence>
<dbReference type="InterPro" id="IPR036861">
    <property type="entry name" value="Endochitinase-like_sf"/>
</dbReference>
<keyword evidence="2 3" id="KW-0147">Chitin-binding</keyword>